<evidence type="ECO:0000256" key="2">
    <source>
        <dbReference type="ARBA" id="ARBA00022692"/>
    </source>
</evidence>
<proteinExistence type="predicted"/>
<dbReference type="AlphaFoldDB" id="A0A226F415"/>
<dbReference type="SUPFAM" id="SSF52540">
    <property type="entry name" value="P-loop containing nucleoside triphosphate hydrolases"/>
    <property type="match status" value="1"/>
</dbReference>
<evidence type="ECO:0000256" key="1">
    <source>
        <dbReference type="ARBA" id="ARBA00004141"/>
    </source>
</evidence>
<keyword evidence="8" id="KW-1185">Reference proteome</keyword>
<evidence type="ECO:0000256" key="4">
    <source>
        <dbReference type="ARBA" id="ARBA00023136"/>
    </source>
</evidence>
<dbReference type="Proteomes" id="UP000198287">
    <property type="component" value="Unassembled WGS sequence"/>
</dbReference>
<dbReference type="Gene3D" id="3.40.50.300">
    <property type="entry name" value="P-loop containing nucleotide triphosphate hydrolases"/>
    <property type="match status" value="1"/>
</dbReference>
<keyword evidence="2 5" id="KW-0812">Transmembrane</keyword>
<evidence type="ECO:0000313" key="7">
    <source>
        <dbReference type="EMBL" id="OXA63656.1"/>
    </source>
</evidence>
<feature type="transmembrane region" description="Helical" evidence="5">
    <location>
        <begin position="703"/>
        <end position="725"/>
    </location>
</feature>
<dbReference type="InterPro" id="IPR017871">
    <property type="entry name" value="ABC_transporter-like_CS"/>
</dbReference>
<evidence type="ECO:0000256" key="3">
    <source>
        <dbReference type="ARBA" id="ARBA00022989"/>
    </source>
</evidence>
<comment type="subcellular location">
    <subcellularLocation>
        <location evidence="1">Membrane</location>
        <topology evidence="1">Multi-pass membrane protein</topology>
    </subcellularLocation>
</comment>
<dbReference type="PANTHER" id="PTHR43038">
    <property type="entry name" value="ATP-BINDING CASSETTE, SUB-FAMILY H, MEMBER 1"/>
    <property type="match status" value="1"/>
</dbReference>
<sequence length="731" mass="82481">MAVRVQNGYKKYGNFETLHLQRVAYQFECIFDAKSNAVNGFDLRGPRDLPVTVGGKYGLFVMSHINSNVFLTLNPTPLMVLTSEARVTFPKTTLISCIVGLRQLDMGEVTLFGQPRPDNLGRMCGYMPQANYFILSEIALLNVLTIRETLEYFGMLYAMDEFEIEKRINFLTTFLDLRKINHPIHSLSGGQKRRVSLAVAMIHNPKILVLEIWGYLVDLSRNYGATILMSTHYLEETKSCDKVGFMRGGRLLEEDSPKSLLCKYEVATMEGAVLHLCRKDDNNTDEDPISFAFESVKLTKYISNSMSTKVIRNDGESISLPRVKSNHAKIIHALNLKWWNRCRRDWRLLIGMLIVPIFCVLTFENIVGPEPHGVRFGIVHNNPDFNISVPNHCNYDTYNKSQCLGNVGICNFLDKFETDKFNWVHVNSYEDGMDLVEAGSVMGIIEFPLDFSVHMKNRMLLRNFADNETIHGSTVSIKMDETNNILSSWARKIIVDKYLLYIDAIATACSFNGSIQPPLQFSAIYGSIGLFDVVSFIEPGAIIINMFSLPMSLVIIWTEDRVAGLEGRDFVAGVHLWHRFVSNILTQSVMIFLQIGTFLALMCHFYGMVIHGSLALAVGLVYSSAITGLMIGFMVGALWDSVLDVVFLIIFICIGQIFTTGVMWPLEMAPWFARKLFECFPVTHAIEALRAICIRGWSLTNPVVAMGFLPAVGWITIALLVSILAERKRYN</sequence>
<dbReference type="PROSITE" id="PS50893">
    <property type="entry name" value="ABC_TRANSPORTER_2"/>
    <property type="match status" value="1"/>
</dbReference>
<organism evidence="7 8">
    <name type="scientific">Folsomia candida</name>
    <name type="common">Springtail</name>
    <dbReference type="NCBI Taxonomy" id="158441"/>
    <lineage>
        <taxon>Eukaryota</taxon>
        <taxon>Metazoa</taxon>
        <taxon>Ecdysozoa</taxon>
        <taxon>Arthropoda</taxon>
        <taxon>Hexapoda</taxon>
        <taxon>Collembola</taxon>
        <taxon>Entomobryomorpha</taxon>
        <taxon>Isotomoidea</taxon>
        <taxon>Isotomidae</taxon>
        <taxon>Proisotominae</taxon>
        <taxon>Folsomia</taxon>
    </lineage>
</organism>
<dbReference type="EMBL" id="LNIX01000001">
    <property type="protein sequence ID" value="OXA63656.1"/>
    <property type="molecule type" value="Genomic_DNA"/>
</dbReference>
<gene>
    <name evidence="7" type="ORF">Fcan01_01100</name>
</gene>
<dbReference type="InterPro" id="IPR003439">
    <property type="entry name" value="ABC_transporter-like_ATP-bd"/>
</dbReference>
<dbReference type="PANTHER" id="PTHR43038:SF3">
    <property type="entry name" value="ABC TRANSPORTER G FAMILY MEMBER 20 ISOFORM X1"/>
    <property type="match status" value="1"/>
</dbReference>
<dbReference type="Pfam" id="PF00005">
    <property type="entry name" value="ABC_tran"/>
    <property type="match status" value="1"/>
</dbReference>
<evidence type="ECO:0000259" key="6">
    <source>
        <dbReference type="PROSITE" id="PS50893"/>
    </source>
</evidence>
<feature type="transmembrane region" description="Helical" evidence="5">
    <location>
        <begin position="614"/>
        <end position="639"/>
    </location>
</feature>
<protein>
    <submittedName>
        <fullName evidence="7">ABC transporter G family member 23</fullName>
    </submittedName>
</protein>
<feature type="transmembrane region" description="Helical" evidence="5">
    <location>
        <begin position="346"/>
        <end position="363"/>
    </location>
</feature>
<evidence type="ECO:0000256" key="5">
    <source>
        <dbReference type="SAM" id="Phobius"/>
    </source>
</evidence>
<dbReference type="GO" id="GO:0016020">
    <property type="term" value="C:membrane"/>
    <property type="evidence" value="ECO:0007669"/>
    <property type="project" value="UniProtKB-SubCell"/>
</dbReference>
<name>A0A226F415_FOLCA</name>
<keyword evidence="4 5" id="KW-0472">Membrane</keyword>
<keyword evidence="3 5" id="KW-1133">Transmembrane helix</keyword>
<accession>A0A226F415</accession>
<feature type="transmembrane region" description="Helical" evidence="5">
    <location>
        <begin position="645"/>
        <end position="664"/>
    </location>
</feature>
<evidence type="ECO:0000313" key="8">
    <source>
        <dbReference type="Proteomes" id="UP000198287"/>
    </source>
</evidence>
<dbReference type="Pfam" id="PF12698">
    <property type="entry name" value="ABC2_membrane_3"/>
    <property type="match status" value="1"/>
</dbReference>
<comment type="caution">
    <text evidence="7">The sequence shown here is derived from an EMBL/GenBank/DDBJ whole genome shotgun (WGS) entry which is preliminary data.</text>
</comment>
<dbReference type="GO" id="GO:0140359">
    <property type="term" value="F:ABC-type transporter activity"/>
    <property type="evidence" value="ECO:0007669"/>
    <property type="project" value="InterPro"/>
</dbReference>
<dbReference type="InterPro" id="IPR027417">
    <property type="entry name" value="P-loop_NTPase"/>
</dbReference>
<dbReference type="GO" id="GO:0016887">
    <property type="term" value="F:ATP hydrolysis activity"/>
    <property type="evidence" value="ECO:0007669"/>
    <property type="project" value="InterPro"/>
</dbReference>
<feature type="domain" description="ABC transporter" evidence="6">
    <location>
        <begin position="46"/>
        <end position="273"/>
    </location>
</feature>
<reference evidence="7 8" key="1">
    <citation type="submission" date="2015-12" db="EMBL/GenBank/DDBJ databases">
        <title>The genome of Folsomia candida.</title>
        <authorList>
            <person name="Faddeeva A."/>
            <person name="Derks M.F."/>
            <person name="Anvar Y."/>
            <person name="Smit S."/>
            <person name="Van Straalen N."/>
            <person name="Roelofs D."/>
        </authorList>
    </citation>
    <scope>NUCLEOTIDE SEQUENCE [LARGE SCALE GENOMIC DNA]</scope>
    <source>
        <strain evidence="7 8">VU population</strain>
        <tissue evidence="7">Whole body</tissue>
    </source>
</reference>
<dbReference type="GO" id="GO:0005524">
    <property type="term" value="F:ATP binding"/>
    <property type="evidence" value="ECO:0007669"/>
    <property type="project" value="InterPro"/>
</dbReference>
<dbReference type="PROSITE" id="PS00211">
    <property type="entry name" value="ABC_TRANSPORTER_1"/>
    <property type="match status" value="1"/>
</dbReference>
<dbReference type="InterPro" id="IPR013525">
    <property type="entry name" value="ABC2_TM"/>
</dbReference>
<feature type="transmembrane region" description="Helical" evidence="5">
    <location>
        <begin position="589"/>
        <end position="607"/>
    </location>
</feature>
<dbReference type="OrthoDB" id="10255969at2759"/>